<dbReference type="PANTHER" id="PTHR30069:SF29">
    <property type="entry name" value="HEMOGLOBIN AND HEMOGLOBIN-HAPTOGLOBIN-BINDING PROTEIN 1-RELATED"/>
    <property type="match status" value="1"/>
</dbReference>
<dbReference type="RefSeq" id="WP_386130967.1">
    <property type="nucleotide sequence ID" value="NZ_JBHTJL010000012.1"/>
</dbReference>
<evidence type="ECO:0000256" key="3">
    <source>
        <dbReference type="ARBA" id="ARBA00022452"/>
    </source>
</evidence>
<dbReference type="InterPro" id="IPR036942">
    <property type="entry name" value="Beta-barrel_TonB_sf"/>
</dbReference>
<dbReference type="Proteomes" id="UP001597013">
    <property type="component" value="Unassembled WGS sequence"/>
</dbReference>
<evidence type="ECO:0000313" key="11">
    <source>
        <dbReference type="Proteomes" id="UP001597013"/>
    </source>
</evidence>
<keyword evidence="6 8" id="KW-0472">Membrane</keyword>
<dbReference type="InterPro" id="IPR039426">
    <property type="entry name" value="TonB-dep_rcpt-like"/>
</dbReference>
<dbReference type="SUPFAM" id="SSF56935">
    <property type="entry name" value="Porins"/>
    <property type="match status" value="1"/>
</dbReference>
<keyword evidence="7 8" id="KW-0998">Cell outer membrane</keyword>
<keyword evidence="2 8" id="KW-0813">Transport</keyword>
<comment type="subcellular location">
    <subcellularLocation>
        <location evidence="1 8">Cell outer membrane</location>
        <topology evidence="1 8">Multi-pass membrane protein</topology>
    </subcellularLocation>
</comment>
<accession>A0ABW3N8I8</accession>
<dbReference type="Gene3D" id="2.40.170.20">
    <property type="entry name" value="TonB-dependent receptor, beta-barrel domain"/>
    <property type="match status" value="1"/>
</dbReference>
<evidence type="ECO:0000256" key="8">
    <source>
        <dbReference type="PROSITE-ProRule" id="PRU01360"/>
    </source>
</evidence>
<feature type="domain" description="TonB-dependent receptor plug" evidence="9">
    <location>
        <begin position="143"/>
        <end position="221"/>
    </location>
</feature>
<evidence type="ECO:0000256" key="6">
    <source>
        <dbReference type="ARBA" id="ARBA00023136"/>
    </source>
</evidence>
<dbReference type="InterPro" id="IPR037066">
    <property type="entry name" value="Plug_dom_sf"/>
</dbReference>
<keyword evidence="5" id="KW-0732">Signal</keyword>
<dbReference type="Gene3D" id="2.170.130.10">
    <property type="entry name" value="TonB-dependent receptor, plug domain"/>
    <property type="match status" value="1"/>
</dbReference>
<protein>
    <submittedName>
        <fullName evidence="10">Carboxypeptidase-like regulatory domain-containing protein</fullName>
    </submittedName>
</protein>
<dbReference type="Gene3D" id="2.60.40.1120">
    <property type="entry name" value="Carboxypeptidase-like, regulatory domain"/>
    <property type="match status" value="1"/>
</dbReference>
<evidence type="ECO:0000256" key="2">
    <source>
        <dbReference type="ARBA" id="ARBA00022448"/>
    </source>
</evidence>
<dbReference type="PROSITE" id="PS52016">
    <property type="entry name" value="TONB_DEPENDENT_REC_3"/>
    <property type="match status" value="1"/>
</dbReference>
<proteinExistence type="inferred from homology"/>
<comment type="caution">
    <text evidence="10">The sequence shown here is derived from an EMBL/GenBank/DDBJ whole genome shotgun (WGS) entry which is preliminary data.</text>
</comment>
<dbReference type="PANTHER" id="PTHR30069">
    <property type="entry name" value="TONB-DEPENDENT OUTER MEMBRANE RECEPTOR"/>
    <property type="match status" value="1"/>
</dbReference>
<evidence type="ECO:0000256" key="7">
    <source>
        <dbReference type="ARBA" id="ARBA00023237"/>
    </source>
</evidence>
<dbReference type="InterPro" id="IPR008969">
    <property type="entry name" value="CarboxyPept-like_regulatory"/>
</dbReference>
<gene>
    <name evidence="10" type="ORF">ACFQ1Q_10490</name>
</gene>
<dbReference type="SUPFAM" id="SSF49464">
    <property type="entry name" value="Carboxypeptidase regulatory domain-like"/>
    <property type="match status" value="1"/>
</dbReference>
<evidence type="ECO:0000256" key="4">
    <source>
        <dbReference type="ARBA" id="ARBA00022692"/>
    </source>
</evidence>
<dbReference type="Pfam" id="PF13715">
    <property type="entry name" value="CarbopepD_reg_2"/>
    <property type="match status" value="1"/>
</dbReference>
<keyword evidence="4 8" id="KW-0812">Transmembrane</keyword>
<evidence type="ECO:0000256" key="1">
    <source>
        <dbReference type="ARBA" id="ARBA00004571"/>
    </source>
</evidence>
<dbReference type="EMBL" id="JBHTJL010000012">
    <property type="protein sequence ID" value="MFD1063673.1"/>
    <property type="molecule type" value="Genomic_DNA"/>
</dbReference>
<evidence type="ECO:0000256" key="5">
    <source>
        <dbReference type="ARBA" id="ARBA00022729"/>
    </source>
</evidence>
<dbReference type="Pfam" id="PF07715">
    <property type="entry name" value="Plug"/>
    <property type="match status" value="1"/>
</dbReference>
<evidence type="ECO:0000259" key="9">
    <source>
        <dbReference type="Pfam" id="PF07715"/>
    </source>
</evidence>
<name>A0ABW3N8I8_9FLAO</name>
<keyword evidence="3 8" id="KW-1134">Transmembrane beta strand</keyword>
<evidence type="ECO:0000313" key="10">
    <source>
        <dbReference type="EMBL" id="MFD1063673.1"/>
    </source>
</evidence>
<reference evidence="11" key="1">
    <citation type="journal article" date="2019" name="Int. J. Syst. Evol. Microbiol.">
        <title>The Global Catalogue of Microorganisms (GCM) 10K type strain sequencing project: providing services to taxonomists for standard genome sequencing and annotation.</title>
        <authorList>
            <consortium name="The Broad Institute Genomics Platform"/>
            <consortium name="The Broad Institute Genome Sequencing Center for Infectious Disease"/>
            <person name="Wu L."/>
            <person name="Ma J."/>
        </authorList>
    </citation>
    <scope>NUCLEOTIDE SEQUENCE [LARGE SCALE GENOMIC DNA]</scope>
    <source>
        <strain evidence="11">CCUG 62215</strain>
    </source>
</reference>
<sequence>MIKYLYLPLIVLLSISQTLQSQNRYTLSGIVTDSKTTETLIGVNIIVPELKNGTVTNEYGFYSITLDEGVYNFQISYLGFKTLNQKVDLTSNKTLNFKLEESAESLDEIVIKEDIEKLDIKKPQMSVNRLSIKTIKQMPVVLGEVDVIKSITLLPGVTNAGEGSSGFNVRGGSADQNLILLDEATIFNSSHLFGFFSVFNPDAIKDIKLYKGGIPAKYGGRVSSVLDIYQKEGNNEEFHLNGGIGLVSSRLLAEGPIKKGKGSFLLGGRSSYAHLFLPLFDLDNIAYFYDLNTKISYRLNEKNSIYLSGYFGRDVFSLGDLFTNTYGNTVVNFRWNHLFSDKLFSNTSIIYSDYFYGLTLDFVGFDWESGIRNFNVKYDLKHYLNDRFKLEYGLNSTYYKFNPGEITPIDENSGVNPDKLIDKYAFENAIYIDAEHKISDKLSFSYGARLSTFHRLGQEELNFYQDNNPVVFNQELQVYEKAEPLGTESFSRSDVIESFANIEPRFSVAYQLNETSAVKTSYNRMSQYLHLLSNTSSPTPLDVWAPSGRYIKPQILDQFAIGYFKSFKDDAYSLEIESFFKTIDNRIDYIDSANLIANDAIEQVILNGEARAYGIEILLRKNEGRFKGWFAYTLSKSEQRTPGRTPAETGINNGAWYNTPWDKTHDITLTGSYELNDKWKFNANFLYQTGIPATFPNGQYQYNGITIPVYEARNSSRLTDYNRLDLSVNYVPNPNSEKRLKGEWVFSLYNVYNRRNATNITFRENRMTGQNEANRLAIFGIVPAVTYNFKF</sequence>
<dbReference type="InterPro" id="IPR012910">
    <property type="entry name" value="Plug_dom"/>
</dbReference>
<organism evidence="10 11">
    <name type="scientific">Winogradskyella litorisediminis</name>
    <dbReference type="NCBI Taxonomy" id="1156618"/>
    <lineage>
        <taxon>Bacteria</taxon>
        <taxon>Pseudomonadati</taxon>
        <taxon>Bacteroidota</taxon>
        <taxon>Flavobacteriia</taxon>
        <taxon>Flavobacteriales</taxon>
        <taxon>Flavobacteriaceae</taxon>
        <taxon>Winogradskyella</taxon>
    </lineage>
</organism>
<comment type="similarity">
    <text evidence="8">Belongs to the TonB-dependent receptor family.</text>
</comment>
<keyword evidence="11" id="KW-1185">Reference proteome</keyword>